<name>D3Q9K6_STANL</name>
<dbReference type="KEGG" id="sna:Snas_4911"/>
<dbReference type="HOGENOM" id="CLU_121293_0_0_11"/>
<dbReference type="Proteomes" id="UP000000844">
    <property type="component" value="Chromosome"/>
</dbReference>
<dbReference type="AlphaFoldDB" id="D3Q9K6"/>
<evidence type="ECO:0000313" key="1">
    <source>
        <dbReference type="EMBL" id="ADD44552.1"/>
    </source>
</evidence>
<accession>D3Q9K6</accession>
<sequence length="176" mass="19897">MGEIADSLAGLTISVVSPDNQLAATVRRRREVTVHFRPGSYERYDARTLETQLSQLFTLVMSGYRQGYMSVMEAHDMTVMADASDVDTEAGRIVRRRRDETVALGESAQGMVRAKTRGLSEWRFKIADGALSRLSEEQFTAEIHGAFMNVMADWSRRVRRIHWEVFSPDRVPAAGR</sequence>
<keyword evidence="2" id="KW-1185">Reference proteome</keyword>
<evidence type="ECO:0000313" key="2">
    <source>
        <dbReference type="Proteomes" id="UP000000844"/>
    </source>
</evidence>
<dbReference type="RefSeq" id="WP_013020123.1">
    <property type="nucleotide sequence ID" value="NC_013947.1"/>
</dbReference>
<gene>
    <name evidence="1" type="ordered locus">Snas_4911</name>
</gene>
<protein>
    <submittedName>
        <fullName evidence="1">Uncharacterized protein</fullName>
    </submittedName>
</protein>
<proteinExistence type="predicted"/>
<reference evidence="1 2" key="1">
    <citation type="journal article" date="2009" name="Stand. Genomic Sci.">
        <title>Complete genome sequence of Stackebrandtia nassauensis type strain (LLR-40K-21).</title>
        <authorList>
            <person name="Munk C."/>
            <person name="Lapidus A."/>
            <person name="Copeland A."/>
            <person name="Jando M."/>
            <person name="Mayilraj S."/>
            <person name="Glavina Del Rio T."/>
            <person name="Nolan M."/>
            <person name="Chen F."/>
            <person name="Lucas S."/>
            <person name="Tice H."/>
            <person name="Cheng J.F."/>
            <person name="Han C."/>
            <person name="Detter J.C."/>
            <person name="Bruce D."/>
            <person name="Goodwin L."/>
            <person name="Chain P."/>
            <person name="Pitluck S."/>
            <person name="Goker M."/>
            <person name="Ovchinikova G."/>
            <person name="Pati A."/>
            <person name="Ivanova N."/>
            <person name="Mavromatis K."/>
            <person name="Chen A."/>
            <person name="Palaniappan K."/>
            <person name="Land M."/>
            <person name="Hauser L."/>
            <person name="Chang Y.J."/>
            <person name="Jeffries C.D."/>
            <person name="Bristow J."/>
            <person name="Eisen J.A."/>
            <person name="Markowitz V."/>
            <person name="Hugenholtz P."/>
            <person name="Kyrpides N.C."/>
            <person name="Klenk H.P."/>
        </authorList>
    </citation>
    <scope>NUCLEOTIDE SEQUENCE [LARGE SCALE GENOMIC DNA]</scope>
    <source>
        <strain evidence="2">DSM 44728 / CIP 108903 / NRRL B-16338 / NBRC 102104 / LLR-40K-21</strain>
    </source>
</reference>
<dbReference type="STRING" id="446470.Snas_4911"/>
<organism evidence="1 2">
    <name type="scientific">Stackebrandtia nassauensis (strain DSM 44728 / CIP 108903 / NRRL B-16338 / NBRC 102104 / LLR-40K-21)</name>
    <dbReference type="NCBI Taxonomy" id="446470"/>
    <lineage>
        <taxon>Bacteria</taxon>
        <taxon>Bacillati</taxon>
        <taxon>Actinomycetota</taxon>
        <taxon>Actinomycetes</taxon>
        <taxon>Glycomycetales</taxon>
        <taxon>Glycomycetaceae</taxon>
        <taxon>Stackebrandtia</taxon>
    </lineage>
</organism>
<dbReference type="EMBL" id="CP001778">
    <property type="protein sequence ID" value="ADD44552.1"/>
    <property type="molecule type" value="Genomic_DNA"/>
</dbReference>